<organism evidence="1 2">
    <name type="scientific">Paramecium sonneborni</name>
    <dbReference type="NCBI Taxonomy" id="65129"/>
    <lineage>
        <taxon>Eukaryota</taxon>
        <taxon>Sar</taxon>
        <taxon>Alveolata</taxon>
        <taxon>Ciliophora</taxon>
        <taxon>Intramacronucleata</taxon>
        <taxon>Oligohymenophorea</taxon>
        <taxon>Peniculida</taxon>
        <taxon>Parameciidae</taxon>
        <taxon>Paramecium</taxon>
    </lineage>
</organism>
<evidence type="ECO:0000313" key="1">
    <source>
        <dbReference type="EMBL" id="CAD8130418.1"/>
    </source>
</evidence>
<comment type="caution">
    <text evidence="1">The sequence shown here is derived from an EMBL/GenBank/DDBJ whole genome shotgun (WGS) entry which is preliminary data.</text>
</comment>
<reference evidence="1" key="1">
    <citation type="submission" date="2021-01" db="EMBL/GenBank/DDBJ databases">
        <authorList>
            <consortium name="Genoscope - CEA"/>
            <person name="William W."/>
        </authorList>
    </citation>
    <scope>NUCLEOTIDE SEQUENCE</scope>
</reference>
<evidence type="ECO:0000313" key="2">
    <source>
        <dbReference type="Proteomes" id="UP000692954"/>
    </source>
</evidence>
<name>A0A8S1RQG5_9CILI</name>
<dbReference type="EMBL" id="CAJJDN010000287">
    <property type="protein sequence ID" value="CAD8130418.1"/>
    <property type="molecule type" value="Genomic_DNA"/>
</dbReference>
<dbReference type="AlphaFoldDB" id="A0A8S1RQG5"/>
<sequence>MSISMKLFQVIYIQIRQLIFIFNLLRLLINSKNKPIFNLYLQQNQNIYLQQIHQVIQNVNILKESNKEIMDEILNGNQSQFSKPLLIFRFKLPCEVLISFDKLEIKNQFQNQILELVKTKRNRKLNDKQFQQVVSKYLQRKEIINNNFFRYNIIISKKKARRYIIIDRSHILYYQIFCWQL</sequence>
<dbReference type="Proteomes" id="UP000692954">
    <property type="component" value="Unassembled WGS sequence"/>
</dbReference>
<keyword evidence="2" id="KW-1185">Reference proteome</keyword>
<accession>A0A8S1RQG5</accession>
<proteinExistence type="predicted"/>
<gene>
    <name evidence="1" type="ORF">PSON_ATCC_30995.1.T2870014</name>
</gene>
<protein>
    <submittedName>
        <fullName evidence="1">Uncharacterized protein</fullName>
    </submittedName>
</protein>